<dbReference type="RefSeq" id="XP_065653810.1">
    <property type="nucleotide sequence ID" value="XM_065797738.1"/>
</dbReference>
<name>A0ABM4BXA9_HYDVU</name>
<evidence type="ECO:0000256" key="1">
    <source>
        <dbReference type="SAM" id="SignalP"/>
    </source>
</evidence>
<feature type="signal peptide" evidence="1">
    <location>
        <begin position="1"/>
        <end position="19"/>
    </location>
</feature>
<dbReference type="GeneID" id="136080721"/>
<feature type="chain" id="PRO_5045310218" evidence="1">
    <location>
        <begin position="20"/>
        <end position="304"/>
    </location>
</feature>
<reference evidence="3" key="1">
    <citation type="submission" date="2025-08" db="UniProtKB">
        <authorList>
            <consortium name="RefSeq"/>
        </authorList>
    </citation>
    <scope>IDENTIFICATION</scope>
</reference>
<dbReference type="Proteomes" id="UP001652625">
    <property type="component" value="Chromosome 05"/>
</dbReference>
<evidence type="ECO:0000313" key="3">
    <source>
        <dbReference type="RefSeq" id="XP_065653810.1"/>
    </source>
</evidence>
<keyword evidence="2" id="KW-1185">Reference proteome</keyword>
<proteinExistence type="predicted"/>
<protein>
    <submittedName>
        <fullName evidence="3">Uncharacterized protein LOC136080721</fullName>
    </submittedName>
</protein>
<evidence type="ECO:0000313" key="2">
    <source>
        <dbReference type="Proteomes" id="UP001652625"/>
    </source>
</evidence>
<keyword evidence="1" id="KW-0732">Signal</keyword>
<organism evidence="2 3">
    <name type="scientific">Hydra vulgaris</name>
    <name type="common">Hydra</name>
    <name type="synonym">Hydra attenuata</name>
    <dbReference type="NCBI Taxonomy" id="6087"/>
    <lineage>
        <taxon>Eukaryota</taxon>
        <taxon>Metazoa</taxon>
        <taxon>Cnidaria</taxon>
        <taxon>Hydrozoa</taxon>
        <taxon>Hydroidolina</taxon>
        <taxon>Anthoathecata</taxon>
        <taxon>Aplanulata</taxon>
        <taxon>Hydridae</taxon>
        <taxon>Hydra</taxon>
    </lineage>
</organism>
<gene>
    <name evidence="3" type="primary">LOC136080721</name>
</gene>
<sequence>MRTVAALLGFVFLFQYVSANSLPVKLPTKCEDVLTADTCTSLKAVAAKLRLNVQLVNEAVINAVKKSIQNTQDVIIFVRDTLVKKATNFQCTDALTAEQCDKIALIGKNLKLSAIEVAEAVRQAVARPVEVGATLYVAVLFILDDLKKNVKCEAFVSEDVCKKVADYAISLKLSAEDATKAVKEAILQGANNAADYYNKATEYLRAQISCENVLSIETCEKVRKLADKFSVSLTEVNSALRSAVASGITKVTDLYKHAVKFIIEKWNQVLGDEPSMYKRSIENEANNRLVRTIDMLVDVITKDM</sequence>
<accession>A0ABM4BXA9</accession>